<name>A0A8J4EZL6_9CHLO</name>
<dbReference type="EMBL" id="BNCO01000008">
    <property type="protein sequence ID" value="GIL50322.1"/>
    <property type="molecule type" value="Genomic_DNA"/>
</dbReference>
<reference evidence="2" key="1">
    <citation type="journal article" date="2021" name="Proc. Natl. Acad. Sci. U.S.A.">
        <title>Three genomes in the algal genus Volvox reveal the fate of a haploid sex-determining region after a transition to homothallism.</title>
        <authorList>
            <person name="Yamamoto K."/>
            <person name="Hamaji T."/>
            <person name="Kawai-Toyooka H."/>
            <person name="Matsuzaki R."/>
            <person name="Takahashi F."/>
            <person name="Nishimura Y."/>
            <person name="Kawachi M."/>
            <person name="Noguchi H."/>
            <person name="Minakuchi Y."/>
            <person name="Umen J.G."/>
            <person name="Toyoda A."/>
            <person name="Nozaki H."/>
        </authorList>
    </citation>
    <scope>NUCLEOTIDE SEQUENCE</scope>
    <source>
        <strain evidence="2">NIES-3780</strain>
    </source>
</reference>
<accession>A0A8J4EZL6</accession>
<dbReference type="Proteomes" id="UP000747399">
    <property type="component" value="Unassembled WGS sequence"/>
</dbReference>
<feature type="region of interest" description="Disordered" evidence="1">
    <location>
        <begin position="111"/>
        <end position="168"/>
    </location>
</feature>
<feature type="compositionally biased region" description="Basic and acidic residues" evidence="1">
    <location>
        <begin position="1"/>
        <end position="14"/>
    </location>
</feature>
<keyword evidence="3" id="KW-1185">Reference proteome</keyword>
<evidence type="ECO:0000256" key="1">
    <source>
        <dbReference type="SAM" id="MobiDB-lite"/>
    </source>
</evidence>
<sequence>MRCSMAKRDDDNPTRPRHVSIPPGMSLRDRTGAAPTPPGAVADPVAVAAQLSAAGPGRTEGPAAAGAHDTADLAGAAADFPAGRSPAGRLEIIRAVIVSVQREGYLGRCTLHDGPPVVDQSQVGNTGGREENERAEKEGAEISPVRDNVRKGGRGDDGSSPREDLRRP</sequence>
<evidence type="ECO:0000313" key="2">
    <source>
        <dbReference type="EMBL" id="GIL50322.1"/>
    </source>
</evidence>
<feature type="compositionally biased region" description="Basic and acidic residues" evidence="1">
    <location>
        <begin position="128"/>
        <end position="140"/>
    </location>
</feature>
<comment type="caution">
    <text evidence="2">The sequence shown here is derived from an EMBL/GenBank/DDBJ whole genome shotgun (WGS) entry which is preliminary data.</text>
</comment>
<dbReference type="AlphaFoldDB" id="A0A8J4EZL6"/>
<evidence type="ECO:0000313" key="3">
    <source>
        <dbReference type="Proteomes" id="UP000747399"/>
    </source>
</evidence>
<feature type="region of interest" description="Disordered" evidence="1">
    <location>
        <begin position="1"/>
        <end position="42"/>
    </location>
</feature>
<organism evidence="2 3">
    <name type="scientific">Volvox africanus</name>
    <dbReference type="NCBI Taxonomy" id="51714"/>
    <lineage>
        <taxon>Eukaryota</taxon>
        <taxon>Viridiplantae</taxon>
        <taxon>Chlorophyta</taxon>
        <taxon>core chlorophytes</taxon>
        <taxon>Chlorophyceae</taxon>
        <taxon>CS clade</taxon>
        <taxon>Chlamydomonadales</taxon>
        <taxon>Volvocaceae</taxon>
        <taxon>Volvox</taxon>
    </lineage>
</organism>
<proteinExistence type="predicted"/>
<feature type="compositionally biased region" description="Basic and acidic residues" evidence="1">
    <location>
        <begin position="147"/>
        <end position="168"/>
    </location>
</feature>
<gene>
    <name evidence="2" type="ORF">Vafri_6447</name>
</gene>
<protein>
    <submittedName>
        <fullName evidence="2">Uncharacterized protein</fullName>
    </submittedName>
</protein>